<keyword evidence="2" id="KW-1185">Reference proteome</keyword>
<reference evidence="1 2" key="1">
    <citation type="journal article" date="2018" name="PLoS Pathog.">
        <title>Evolution of structural diversity of trichothecenes, a family of toxins produced by plant pathogenic and entomopathogenic fungi.</title>
        <authorList>
            <person name="Proctor R.H."/>
            <person name="McCormick S.P."/>
            <person name="Kim H.S."/>
            <person name="Cardoza R.E."/>
            <person name="Stanley A.M."/>
            <person name="Lindo L."/>
            <person name="Kelly A."/>
            <person name="Brown D.W."/>
            <person name="Lee T."/>
            <person name="Vaughan M.M."/>
            <person name="Alexander N.J."/>
            <person name="Busman M."/>
            <person name="Gutierrez S."/>
        </authorList>
    </citation>
    <scope>NUCLEOTIDE SEQUENCE [LARGE SCALE GENOMIC DNA]</scope>
    <source>
        <strain evidence="1 2">NRRL 13405</strain>
    </source>
</reference>
<gene>
    <name evidence="1" type="ORF">FIE12Z_8830</name>
</gene>
<protein>
    <submittedName>
        <fullName evidence="1">Uncharacterized protein</fullName>
    </submittedName>
</protein>
<dbReference type="Pfam" id="PF13279">
    <property type="entry name" value="4HBT_2"/>
    <property type="match status" value="1"/>
</dbReference>
<dbReference type="AlphaFoldDB" id="A0A395MGA4"/>
<dbReference type="EMBL" id="PXXK01000278">
    <property type="protein sequence ID" value="RFN46942.1"/>
    <property type="molecule type" value="Genomic_DNA"/>
</dbReference>
<organism evidence="1 2">
    <name type="scientific">Fusarium flagelliforme</name>
    <dbReference type="NCBI Taxonomy" id="2675880"/>
    <lineage>
        <taxon>Eukaryota</taxon>
        <taxon>Fungi</taxon>
        <taxon>Dikarya</taxon>
        <taxon>Ascomycota</taxon>
        <taxon>Pezizomycotina</taxon>
        <taxon>Sordariomycetes</taxon>
        <taxon>Hypocreomycetidae</taxon>
        <taxon>Hypocreales</taxon>
        <taxon>Nectriaceae</taxon>
        <taxon>Fusarium</taxon>
        <taxon>Fusarium incarnatum-equiseti species complex</taxon>
    </lineage>
</organism>
<sequence>MQDMPSMQGVLQVVQPEMLEFSFEGANPLIVKLEQPLLGVNEAPVTLEFDSPGQLTSSHPVNGKVEGTALTLEIANGVKIVGHLNHSDRSQPIKGFAPDWPEVPLLTVENSPDNRGRSSEFFSKTIPICLLTQSTNNTRITTMSLFRTRPIHRPIVLATRQYSTQSPSLPSRWFTDVRAQLTELTAEKYPKECVQEAKKLYDYSEKNWLELLAGQQGFLTEKNWRGIDNHPLLWGDMDSMGMYTLVIITDLSNIDRTCRVQFTHNHAEHATGEEKQQWLDLVTPKNLGLILKSIKTEYKFPLEYPDRITIVYKLLEAPTHKSTSLKKEAWILSEKYKRLAAKCIEDTAIYDYTVAKKSVLKPFMVEKFQQTFKLQQDRQKTYSEEANKLLKAAEELKAKYQ</sequence>
<dbReference type="Gene3D" id="3.10.129.10">
    <property type="entry name" value="Hotdog Thioesterase"/>
    <property type="match status" value="1"/>
</dbReference>
<dbReference type="Proteomes" id="UP000265631">
    <property type="component" value="Unassembled WGS sequence"/>
</dbReference>
<evidence type="ECO:0000313" key="2">
    <source>
        <dbReference type="Proteomes" id="UP000265631"/>
    </source>
</evidence>
<comment type="caution">
    <text evidence="1">The sequence shown here is derived from an EMBL/GenBank/DDBJ whole genome shotgun (WGS) entry which is preliminary data.</text>
</comment>
<name>A0A395MGA4_9HYPO</name>
<accession>A0A395MGA4</accession>
<evidence type="ECO:0000313" key="1">
    <source>
        <dbReference type="EMBL" id="RFN46942.1"/>
    </source>
</evidence>
<proteinExistence type="predicted"/>